<feature type="transmembrane region" description="Helical" evidence="1">
    <location>
        <begin position="187"/>
        <end position="209"/>
    </location>
</feature>
<feature type="transmembrane region" description="Helical" evidence="1">
    <location>
        <begin position="154"/>
        <end position="175"/>
    </location>
</feature>
<feature type="transmembrane region" description="Helical" evidence="1">
    <location>
        <begin position="330"/>
        <end position="352"/>
    </location>
</feature>
<feature type="transmembrane region" description="Helical" evidence="1">
    <location>
        <begin position="32"/>
        <end position="50"/>
    </location>
</feature>
<comment type="caution">
    <text evidence="2">The sequence shown here is derived from an EMBL/GenBank/DDBJ whole genome shotgun (WGS) entry which is preliminary data.</text>
</comment>
<name>A0A7J5AUT6_9FLAO</name>
<dbReference type="Pfam" id="PF26314">
    <property type="entry name" value="MptA_B_family"/>
    <property type="match status" value="1"/>
</dbReference>
<accession>A0A7J5AUT6</accession>
<keyword evidence="1" id="KW-1133">Transmembrane helix</keyword>
<dbReference type="OrthoDB" id="1491846at2"/>
<sequence>MLLERKYSAISLTFVSLLLYFFFAYFLERTEFSKLLFLWFSLFTTSYFLWKNSKNNFLFLAGVSILFRFVFLFAIPNLSQDFYRFIWDGRMILEGFNPYLSLPETFIEQHKYPINQALDLYQGMGSMNGSHYTNYPPINQLCFFIAAILANKSIIGSAAVMRVIIILADIGIIYFGKKLLENLKIPVQNIFLYALNPFIIIEMTGNLHFEPVMLFFMIWSLYLLHQKKWGWAAILLACSVSVKLIPLLFLPLFYQTFVTKDLKIKGFLRLLAFYTIVITSILLLFLPFYSSELISNYSNSVGLWFRNFEFNASLYYIAREIGYLFRGYNEIAIIGKIIPILTIIFLIGVTFFRKNKSILELITAMLFGLSFYYFTTTTLHPWYVATLIILSIFTKYRFPIIWSMAIILSYQAYSNTPWKENLWFVGLEYVIVYGYLLWELFIKKPTHKIEWEKLL</sequence>
<feature type="transmembrane region" description="Helical" evidence="1">
    <location>
        <begin position="422"/>
        <end position="442"/>
    </location>
</feature>
<evidence type="ECO:0000256" key="1">
    <source>
        <dbReference type="SAM" id="Phobius"/>
    </source>
</evidence>
<feature type="transmembrane region" description="Helical" evidence="1">
    <location>
        <begin position="229"/>
        <end position="254"/>
    </location>
</feature>
<dbReference type="EMBL" id="WAAU01000003">
    <property type="protein sequence ID" value="KAB1160670.1"/>
    <property type="molecule type" value="Genomic_DNA"/>
</dbReference>
<feature type="transmembrane region" description="Helical" evidence="1">
    <location>
        <begin position="382"/>
        <end position="410"/>
    </location>
</feature>
<feature type="transmembrane region" description="Helical" evidence="1">
    <location>
        <begin position="57"/>
        <end position="75"/>
    </location>
</feature>
<organism evidence="2 3">
    <name type="scientific">Tenacibaculum aiptasiae</name>
    <dbReference type="NCBI Taxonomy" id="426481"/>
    <lineage>
        <taxon>Bacteria</taxon>
        <taxon>Pseudomonadati</taxon>
        <taxon>Bacteroidota</taxon>
        <taxon>Flavobacteriia</taxon>
        <taxon>Flavobacteriales</taxon>
        <taxon>Flavobacteriaceae</taxon>
        <taxon>Tenacibaculum</taxon>
    </lineage>
</organism>
<dbReference type="AlphaFoldDB" id="A0A7J5AUT6"/>
<keyword evidence="1" id="KW-0812">Transmembrane</keyword>
<evidence type="ECO:0000313" key="2">
    <source>
        <dbReference type="EMBL" id="KAB1160670.1"/>
    </source>
</evidence>
<protein>
    <submittedName>
        <fullName evidence="2">Mannosyltransferase</fullName>
    </submittedName>
</protein>
<reference evidence="2 3" key="1">
    <citation type="submission" date="2019-09" db="EMBL/GenBank/DDBJ databases">
        <authorList>
            <person name="Cao W.R."/>
        </authorList>
    </citation>
    <scope>NUCLEOTIDE SEQUENCE [LARGE SCALE GENOMIC DNA]</scope>
    <source>
        <strain evidence="3">a4</strain>
    </source>
</reference>
<keyword evidence="3" id="KW-1185">Reference proteome</keyword>
<evidence type="ECO:0000313" key="3">
    <source>
        <dbReference type="Proteomes" id="UP000467305"/>
    </source>
</evidence>
<gene>
    <name evidence="2" type="ORF">F7018_02000</name>
</gene>
<dbReference type="GO" id="GO:0016757">
    <property type="term" value="F:glycosyltransferase activity"/>
    <property type="evidence" value="ECO:0007669"/>
    <property type="project" value="UniProtKB-KW"/>
</dbReference>
<dbReference type="RefSeq" id="WP_150898299.1">
    <property type="nucleotide sequence ID" value="NZ_WAAU01000003.1"/>
</dbReference>
<feature type="transmembrane region" description="Helical" evidence="1">
    <location>
        <begin position="266"/>
        <end position="289"/>
    </location>
</feature>
<keyword evidence="1" id="KW-0472">Membrane</keyword>
<proteinExistence type="predicted"/>
<keyword evidence="2" id="KW-0808">Transferase</keyword>
<feature type="transmembrane region" description="Helical" evidence="1">
    <location>
        <begin position="358"/>
        <end position="375"/>
    </location>
</feature>
<feature type="transmembrane region" description="Helical" evidence="1">
    <location>
        <begin position="7"/>
        <end position="26"/>
    </location>
</feature>
<keyword evidence="2" id="KW-0328">Glycosyltransferase</keyword>
<dbReference type="Proteomes" id="UP000467305">
    <property type="component" value="Unassembled WGS sequence"/>
</dbReference>